<evidence type="ECO:0000256" key="1">
    <source>
        <dbReference type="SAM" id="MobiDB-lite"/>
    </source>
</evidence>
<accession>A0AAV9ZKP8</accession>
<dbReference type="AlphaFoldDB" id="A0AAV9ZKP8"/>
<gene>
    <name evidence="2" type="ORF">R3P38DRAFT_338474</name>
</gene>
<feature type="region of interest" description="Disordered" evidence="1">
    <location>
        <begin position="61"/>
        <end position="86"/>
    </location>
</feature>
<comment type="caution">
    <text evidence="2">The sequence shown here is derived from an EMBL/GenBank/DDBJ whole genome shotgun (WGS) entry which is preliminary data.</text>
</comment>
<evidence type="ECO:0000313" key="3">
    <source>
        <dbReference type="Proteomes" id="UP001362999"/>
    </source>
</evidence>
<proteinExistence type="predicted"/>
<organism evidence="2 3">
    <name type="scientific">Favolaschia claudopus</name>
    <dbReference type="NCBI Taxonomy" id="2862362"/>
    <lineage>
        <taxon>Eukaryota</taxon>
        <taxon>Fungi</taxon>
        <taxon>Dikarya</taxon>
        <taxon>Basidiomycota</taxon>
        <taxon>Agaricomycotina</taxon>
        <taxon>Agaricomycetes</taxon>
        <taxon>Agaricomycetidae</taxon>
        <taxon>Agaricales</taxon>
        <taxon>Marasmiineae</taxon>
        <taxon>Mycenaceae</taxon>
        <taxon>Favolaschia</taxon>
    </lineage>
</organism>
<evidence type="ECO:0000313" key="2">
    <source>
        <dbReference type="EMBL" id="KAK6984792.1"/>
    </source>
</evidence>
<feature type="compositionally biased region" description="Basic and acidic residues" evidence="1">
    <location>
        <begin position="67"/>
        <end position="81"/>
    </location>
</feature>
<dbReference type="Proteomes" id="UP001362999">
    <property type="component" value="Unassembled WGS sequence"/>
</dbReference>
<protein>
    <submittedName>
        <fullName evidence="2">Uncharacterized protein</fullName>
    </submittedName>
</protein>
<feature type="compositionally biased region" description="Basic and acidic residues" evidence="1">
    <location>
        <begin position="16"/>
        <end position="28"/>
    </location>
</feature>
<feature type="region of interest" description="Disordered" evidence="1">
    <location>
        <begin position="1"/>
        <end position="28"/>
    </location>
</feature>
<sequence>MGTYHRNTRAPNSSCDNDRRAPSSLVQRRETRVQKPVGIRVLNDCNLLCIKQFNTLLHRNHRRNRRTERNPCRDRRIDNPRRSPGQPRMICRHDIAVCRLVEQALGKRAEGALDGEVSVSRELGGRGDVDDAEAGHGGGVAVDGPCVGAAGVGGGGGRAELDEASVVEGVGVDAVGEAVHD</sequence>
<keyword evidence="3" id="KW-1185">Reference proteome</keyword>
<reference evidence="2 3" key="1">
    <citation type="journal article" date="2024" name="J Genomics">
        <title>Draft genome sequencing and assembly of Favolaschia claudopus CIRM-BRFM 2984 isolated from oak limbs.</title>
        <authorList>
            <person name="Navarro D."/>
            <person name="Drula E."/>
            <person name="Chaduli D."/>
            <person name="Cazenave R."/>
            <person name="Ahrendt S."/>
            <person name="Wang J."/>
            <person name="Lipzen A."/>
            <person name="Daum C."/>
            <person name="Barry K."/>
            <person name="Grigoriev I.V."/>
            <person name="Favel A."/>
            <person name="Rosso M.N."/>
            <person name="Martin F."/>
        </authorList>
    </citation>
    <scope>NUCLEOTIDE SEQUENCE [LARGE SCALE GENOMIC DNA]</scope>
    <source>
        <strain evidence="2 3">CIRM-BRFM 2984</strain>
    </source>
</reference>
<name>A0AAV9ZKP8_9AGAR</name>
<dbReference type="EMBL" id="JAWWNJ010000134">
    <property type="protein sequence ID" value="KAK6984792.1"/>
    <property type="molecule type" value="Genomic_DNA"/>
</dbReference>